<comment type="caution">
    <text evidence="1">The sequence shown here is derived from an EMBL/GenBank/DDBJ whole genome shotgun (WGS) entry which is preliminary data.</text>
</comment>
<name>A0A2T1NAB2_9FLAO</name>
<dbReference type="RefSeq" id="WP_106679041.1">
    <property type="nucleotide sequence ID" value="NZ_JACHWV010000003.1"/>
</dbReference>
<dbReference type="OrthoDB" id="21421at2"/>
<accession>A0A2T1NAB2</accession>
<evidence type="ECO:0000313" key="1">
    <source>
        <dbReference type="EMBL" id="PSG89091.1"/>
    </source>
</evidence>
<reference evidence="1 2" key="1">
    <citation type="submission" date="2018-03" db="EMBL/GenBank/DDBJ databases">
        <title>Mesoflavibacter sp. HG37 and Mesoflavibacter sp. HG96 sp.nov., two marine bacteria isolated from seawater of Western Pacific Ocean.</title>
        <authorList>
            <person name="Cheng H."/>
            <person name="Wu Y.-H."/>
            <person name="Guo L.-L."/>
            <person name="Xu X.-W."/>
        </authorList>
    </citation>
    <scope>NUCLEOTIDE SEQUENCE [LARGE SCALE GENOMIC DNA]</scope>
    <source>
        <strain evidence="1 2">KCTC 42117</strain>
    </source>
</reference>
<gene>
    <name evidence="1" type="ORF">C7H61_09030</name>
</gene>
<keyword evidence="2" id="KW-1185">Reference proteome</keyword>
<dbReference type="EMBL" id="PXOT01000024">
    <property type="protein sequence ID" value="PSG89091.1"/>
    <property type="molecule type" value="Genomic_DNA"/>
</dbReference>
<evidence type="ECO:0000313" key="2">
    <source>
        <dbReference type="Proteomes" id="UP000238430"/>
    </source>
</evidence>
<dbReference type="Proteomes" id="UP000238430">
    <property type="component" value="Unassembled WGS sequence"/>
</dbReference>
<protein>
    <submittedName>
        <fullName evidence="1">Uncharacterized protein</fullName>
    </submittedName>
</protein>
<organism evidence="1 2">
    <name type="scientific">Mesoflavibacter zeaxanthinifaciens subsp. sabulilitoris</name>
    <dbReference type="NCBI Taxonomy" id="1520893"/>
    <lineage>
        <taxon>Bacteria</taxon>
        <taxon>Pseudomonadati</taxon>
        <taxon>Bacteroidota</taxon>
        <taxon>Flavobacteriia</taxon>
        <taxon>Flavobacteriales</taxon>
        <taxon>Flavobacteriaceae</taxon>
        <taxon>Mesoflavibacter</taxon>
    </lineage>
</organism>
<proteinExistence type="predicted"/>
<sequence>MDISNQIDEVLAKHKGLIYHLEEDALSGELVLPEGDSYEIRIVLEQYPQFFPMVYETGGRIPVKMDRHMYTDSGSCCFTTSAKSQILLKTKITSLLKFIDEIVIRFLENNSFYEINGKYCYDEYDHGSIGIVQSYQDILGIKDIKIIGSLMIQRLKNKKLRIKDLCYCNSNKSLKKCNNGLHCNNYRLFRMIDKNLLYNDLKHFENALKNN</sequence>
<dbReference type="AlphaFoldDB" id="A0A2T1NAB2"/>